<evidence type="ECO:0000313" key="2">
    <source>
        <dbReference type="WBParaSite" id="Hba_07213"/>
    </source>
</evidence>
<reference evidence="2" key="1">
    <citation type="submission" date="2016-11" db="UniProtKB">
        <authorList>
            <consortium name="WormBaseParasite"/>
        </authorList>
    </citation>
    <scope>IDENTIFICATION</scope>
</reference>
<proteinExistence type="predicted"/>
<dbReference type="SUPFAM" id="SSF53756">
    <property type="entry name" value="UDP-Glycosyltransferase/glycogen phosphorylase"/>
    <property type="match status" value="1"/>
</dbReference>
<dbReference type="PANTHER" id="PTHR45918:SF2">
    <property type="entry name" value="ALPHA-1,3_1,6-MANNOSYLTRANSFERASE ALG2"/>
    <property type="match status" value="1"/>
</dbReference>
<organism evidence="1 2">
    <name type="scientific">Heterorhabditis bacteriophora</name>
    <name type="common">Entomopathogenic nematode worm</name>
    <dbReference type="NCBI Taxonomy" id="37862"/>
    <lineage>
        <taxon>Eukaryota</taxon>
        <taxon>Metazoa</taxon>
        <taxon>Ecdysozoa</taxon>
        <taxon>Nematoda</taxon>
        <taxon>Chromadorea</taxon>
        <taxon>Rhabditida</taxon>
        <taxon>Rhabditina</taxon>
        <taxon>Rhabditomorpha</taxon>
        <taxon>Strongyloidea</taxon>
        <taxon>Heterorhabditidae</taxon>
        <taxon>Heterorhabditis</taxon>
    </lineage>
</organism>
<protein>
    <submittedName>
        <fullName evidence="2">Uncharacterized protein</fullName>
    </submittedName>
</protein>
<dbReference type="Gene3D" id="3.40.50.2000">
    <property type="entry name" value="Glycogen Phosphorylase B"/>
    <property type="match status" value="1"/>
</dbReference>
<dbReference type="WBParaSite" id="Hba_07213">
    <property type="protein sequence ID" value="Hba_07213"/>
    <property type="gene ID" value="Hba_07213"/>
</dbReference>
<dbReference type="InterPro" id="IPR027054">
    <property type="entry name" value="ALG2"/>
</dbReference>
<evidence type="ECO:0000313" key="1">
    <source>
        <dbReference type="Proteomes" id="UP000095283"/>
    </source>
</evidence>
<dbReference type="AlphaFoldDB" id="A0A1I7WPY2"/>
<dbReference type="Proteomes" id="UP000095283">
    <property type="component" value="Unplaced"/>
</dbReference>
<keyword evidence="1" id="KW-1185">Reference proteome</keyword>
<sequence length="209" mass="24412">MIDEYWKDHNFDGVVCTINKQWYSNLIGLIEEQLFEKTDVIMVNSQFTDLFQSKLFCIVYLCTTFGLNFRFAATQFSRVMPHIERGKIRVVYPPCDVDSIADKPVSRRDRPQNSVYIFMSMNRFWPEKRLDIIVEAACKRKRDGESRDQRGAVSTQDLDVEDVVQFIPSPSESEKFALYRQCDSALYTPPNEHFGIVPIEVNNRAQQNF</sequence>
<dbReference type="GO" id="GO:0012505">
    <property type="term" value="C:endomembrane system"/>
    <property type="evidence" value="ECO:0007669"/>
    <property type="project" value="TreeGrafter"/>
</dbReference>
<name>A0A1I7WPY2_HETBA</name>
<dbReference type="GO" id="GO:0004378">
    <property type="term" value="F:GDP-Man:Man(1)GlcNAc(2)-PP-Dol alpha-1,3-mannosyltransferase activity"/>
    <property type="evidence" value="ECO:0007669"/>
    <property type="project" value="InterPro"/>
</dbReference>
<dbReference type="PANTHER" id="PTHR45918">
    <property type="entry name" value="ALPHA-1,3/1,6-MANNOSYLTRANSFERASE ALG2"/>
    <property type="match status" value="1"/>
</dbReference>
<accession>A0A1I7WPY2</accession>